<dbReference type="InterPro" id="IPR050428">
    <property type="entry name" value="TCS_sensor_his_kinase"/>
</dbReference>
<dbReference type="AlphaFoldDB" id="A0A358HPP2"/>
<dbReference type="Proteomes" id="UP000264179">
    <property type="component" value="Unassembled WGS sequence"/>
</dbReference>
<evidence type="ECO:0000256" key="2">
    <source>
        <dbReference type="ARBA" id="ARBA00004141"/>
    </source>
</evidence>
<dbReference type="SMART" id="SM00388">
    <property type="entry name" value="HisKA"/>
    <property type="match status" value="1"/>
</dbReference>
<feature type="domain" description="Histidine kinase" evidence="13">
    <location>
        <begin position="251"/>
        <end position="464"/>
    </location>
</feature>
<dbReference type="SUPFAM" id="SSF47384">
    <property type="entry name" value="Homodimeric domain of signal transducing histidine kinase"/>
    <property type="match status" value="1"/>
</dbReference>
<keyword evidence="11" id="KW-0902">Two-component regulatory system</keyword>
<name>A0A358HPP2_9PROT</name>
<evidence type="ECO:0000256" key="3">
    <source>
        <dbReference type="ARBA" id="ARBA00012438"/>
    </source>
</evidence>
<gene>
    <name evidence="15" type="ORF">DEF21_02405</name>
    <name evidence="16" type="ORF">DHR80_03920</name>
</gene>
<dbReference type="GO" id="GO:0000155">
    <property type="term" value="F:phosphorelay sensor kinase activity"/>
    <property type="evidence" value="ECO:0007669"/>
    <property type="project" value="InterPro"/>
</dbReference>
<dbReference type="PROSITE" id="PS50109">
    <property type="entry name" value="HIS_KIN"/>
    <property type="match status" value="1"/>
</dbReference>
<dbReference type="InterPro" id="IPR003660">
    <property type="entry name" value="HAMP_dom"/>
</dbReference>
<keyword evidence="5" id="KW-0808">Transferase</keyword>
<accession>A0A358HPP2</accession>
<evidence type="ECO:0000256" key="5">
    <source>
        <dbReference type="ARBA" id="ARBA00022679"/>
    </source>
</evidence>
<keyword evidence="8 15" id="KW-0418">Kinase</keyword>
<keyword evidence="9" id="KW-0067">ATP-binding</keyword>
<dbReference type="InterPro" id="IPR005467">
    <property type="entry name" value="His_kinase_dom"/>
</dbReference>
<dbReference type="Proteomes" id="UP000264753">
    <property type="component" value="Unassembled WGS sequence"/>
</dbReference>
<evidence type="ECO:0000313" key="18">
    <source>
        <dbReference type="Proteomes" id="UP000264753"/>
    </source>
</evidence>
<comment type="caution">
    <text evidence="15">The sequence shown here is derived from an EMBL/GenBank/DDBJ whole genome shotgun (WGS) entry which is preliminary data.</text>
</comment>
<dbReference type="PANTHER" id="PTHR45436">
    <property type="entry name" value="SENSOR HISTIDINE KINASE YKOH"/>
    <property type="match status" value="1"/>
</dbReference>
<dbReference type="Gene3D" id="1.10.287.130">
    <property type="match status" value="1"/>
</dbReference>
<proteinExistence type="predicted"/>
<comment type="catalytic activity">
    <reaction evidence="1">
        <text>ATP + protein L-histidine = ADP + protein N-phospho-L-histidine.</text>
        <dbReference type="EC" id="2.7.13.3"/>
    </reaction>
</comment>
<evidence type="ECO:0000259" key="13">
    <source>
        <dbReference type="PROSITE" id="PS50109"/>
    </source>
</evidence>
<dbReference type="SUPFAM" id="SSF55874">
    <property type="entry name" value="ATPase domain of HSP90 chaperone/DNA topoisomerase II/histidine kinase"/>
    <property type="match status" value="1"/>
</dbReference>
<evidence type="ECO:0000313" key="15">
    <source>
        <dbReference type="EMBL" id="HBU96744.1"/>
    </source>
</evidence>
<sequence length="464" mass="51090">MTMFSTKSLQFALTKRLTVMISLFWIAGSLLADFTMYHEMQEVFDSSLVKSAYRYAPLIDDYLIHNGSDSQTVVVKSPEPGEIRTGDRGEGEDEIGTDYLMYQVRDVSGRLLLRSANAEQEPFSAPLLEGFHTDDDFRIYSAVVHDGTRVIQVAESLNHRHEALIASVSAQFLPIILLIPAVIIGIIFAVRQGLQPVRRVRDDIEARSEGNLSPIEQDDAPDEIHTMITAVNRLMEKLDAALRAERTFTAHSAHELRTPIAAALAQTQRLLLELPADHPGLKRAQQTEESLKRLSRLSEKLLQLARAEAGVGTSPTGKNQKLGTTLGLVIDDLERVSDGAGRIEWDGKNAAELNANIDVDAFAICMRNLIENALKHGKDDSPVVIEIKGSNVIRVSNGGDVVDPRDMTELTARFKRAQTKARGAGLGLSIVETIMQNTGGKLTLSSPRPDHADGFMAELWLHQS</sequence>
<protein>
    <recommendedName>
        <fullName evidence="3">histidine kinase</fullName>
        <ecNumber evidence="3">2.7.13.3</ecNumber>
    </recommendedName>
</protein>
<dbReference type="InterPro" id="IPR003594">
    <property type="entry name" value="HATPase_dom"/>
</dbReference>
<keyword evidence="12" id="KW-0472">Membrane</keyword>
<dbReference type="GO" id="GO:0005886">
    <property type="term" value="C:plasma membrane"/>
    <property type="evidence" value="ECO:0007669"/>
    <property type="project" value="TreeGrafter"/>
</dbReference>
<dbReference type="Gene3D" id="3.30.565.10">
    <property type="entry name" value="Histidine kinase-like ATPase, C-terminal domain"/>
    <property type="match status" value="1"/>
</dbReference>
<dbReference type="EC" id="2.7.13.3" evidence="3"/>
<keyword evidence="4" id="KW-0597">Phosphoprotein</keyword>
<evidence type="ECO:0000256" key="6">
    <source>
        <dbReference type="ARBA" id="ARBA00022692"/>
    </source>
</evidence>
<reference evidence="17 18" key="1">
    <citation type="journal article" date="2018" name="Nat. Biotechnol.">
        <title>A standardized bacterial taxonomy based on genome phylogeny substantially revises the tree of life.</title>
        <authorList>
            <person name="Parks D.H."/>
            <person name="Chuvochina M."/>
            <person name="Waite D.W."/>
            <person name="Rinke C."/>
            <person name="Skarshewski A."/>
            <person name="Chaumeil P.A."/>
            <person name="Hugenholtz P."/>
        </authorList>
    </citation>
    <scope>NUCLEOTIDE SEQUENCE [LARGE SCALE GENOMIC DNA]</scope>
    <source>
        <strain evidence="15">UBA8707</strain>
        <strain evidence="16">UBA9881</strain>
    </source>
</reference>
<dbReference type="CDD" id="cd00075">
    <property type="entry name" value="HATPase"/>
    <property type="match status" value="1"/>
</dbReference>
<dbReference type="InterPro" id="IPR036890">
    <property type="entry name" value="HATPase_C_sf"/>
</dbReference>
<evidence type="ECO:0000313" key="16">
    <source>
        <dbReference type="EMBL" id="HCW66357.1"/>
    </source>
</evidence>
<evidence type="ECO:0000256" key="11">
    <source>
        <dbReference type="ARBA" id="ARBA00023012"/>
    </source>
</evidence>
<dbReference type="EMBL" id="DPOP01000036">
    <property type="protein sequence ID" value="HCW66357.1"/>
    <property type="molecule type" value="Genomic_DNA"/>
</dbReference>
<evidence type="ECO:0000256" key="7">
    <source>
        <dbReference type="ARBA" id="ARBA00022741"/>
    </source>
</evidence>
<evidence type="ECO:0000313" key="17">
    <source>
        <dbReference type="Proteomes" id="UP000264179"/>
    </source>
</evidence>
<dbReference type="SMART" id="SM00304">
    <property type="entry name" value="HAMP"/>
    <property type="match status" value="1"/>
</dbReference>
<evidence type="ECO:0000259" key="14">
    <source>
        <dbReference type="PROSITE" id="PS50885"/>
    </source>
</evidence>
<keyword evidence="10 12" id="KW-1133">Transmembrane helix</keyword>
<dbReference type="Pfam" id="PF02518">
    <property type="entry name" value="HATPase_c"/>
    <property type="match status" value="1"/>
</dbReference>
<evidence type="ECO:0000256" key="1">
    <source>
        <dbReference type="ARBA" id="ARBA00000085"/>
    </source>
</evidence>
<evidence type="ECO:0000256" key="10">
    <source>
        <dbReference type="ARBA" id="ARBA00022989"/>
    </source>
</evidence>
<dbReference type="InterPro" id="IPR036097">
    <property type="entry name" value="HisK_dim/P_sf"/>
</dbReference>
<keyword evidence="6 12" id="KW-0812">Transmembrane</keyword>
<dbReference type="EMBL" id="DOOG01000022">
    <property type="protein sequence ID" value="HBU96744.1"/>
    <property type="molecule type" value="Genomic_DNA"/>
</dbReference>
<dbReference type="GO" id="GO:0005524">
    <property type="term" value="F:ATP binding"/>
    <property type="evidence" value="ECO:0007669"/>
    <property type="project" value="UniProtKB-KW"/>
</dbReference>
<dbReference type="Pfam" id="PF00512">
    <property type="entry name" value="HisKA"/>
    <property type="match status" value="1"/>
</dbReference>
<dbReference type="CDD" id="cd00082">
    <property type="entry name" value="HisKA"/>
    <property type="match status" value="1"/>
</dbReference>
<keyword evidence="7" id="KW-0547">Nucleotide-binding</keyword>
<evidence type="ECO:0000256" key="4">
    <source>
        <dbReference type="ARBA" id="ARBA00022553"/>
    </source>
</evidence>
<dbReference type="PROSITE" id="PS50885">
    <property type="entry name" value="HAMP"/>
    <property type="match status" value="1"/>
</dbReference>
<dbReference type="InterPro" id="IPR003661">
    <property type="entry name" value="HisK_dim/P_dom"/>
</dbReference>
<feature type="transmembrane region" description="Helical" evidence="12">
    <location>
        <begin position="172"/>
        <end position="190"/>
    </location>
</feature>
<dbReference type="PANTHER" id="PTHR45436:SF14">
    <property type="entry name" value="SENSOR PROTEIN QSEC"/>
    <property type="match status" value="1"/>
</dbReference>
<dbReference type="Gene3D" id="6.10.340.10">
    <property type="match status" value="1"/>
</dbReference>
<evidence type="ECO:0000256" key="12">
    <source>
        <dbReference type="SAM" id="Phobius"/>
    </source>
</evidence>
<feature type="domain" description="HAMP" evidence="14">
    <location>
        <begin position="191"/>
        <end position="243"/>
    </location>
</feature>
<organism evidence="15 18">
    <name type="scientific">Thalassospira lucentensis</name>
    <dbReference type="NCBI Taxonomy" id="168935"/>
    <lineage>
        <taxon>Bacteria</taxon>
        <taxon>Pseudomonadati</taxon>
        <taxon>Pseudomonadota</taxon>
        <taxon>Alphaproteobacteria</taxon>
        <taxon>Rhodospirillales</taxon>
        <taxon>Thalassospiraceae</taxon>
        <taxon>Thalassospira</taxon>
    </lineage>
</organism>
<evidence type="ECO:0000256" key="9">
    <source>
        <dbReference type="ARBA" id="ARBA00022840"/>
    </source>
</evidence>
<evidence type="ECO:0000256" key="8">
    <source>
        <dbReference type="ARBA" id="ARBA00022777"/>
    </source>
</evidence>
<dbReference type="SMART" id="SM00387">
    <property type="entry name" value="HATPase_c"/>
    <property type="match status" value="1"/>
</dbReference>
<comment type="subcellular location">
    <subcellularLocation>
        <location evidence="2">Membrane</location>
        <topology evidence="2">Multi-pass membrane protein</topology>
    </subcellularLocation>
</comment>